<dbReference type="EMBL" id="CADCWD010000055">
    <property type="protein sequence ID" value="CAA9535437.1"/>
    <property type="molecule type" value="Genomic_DNA"/>
</dbReference>
<gene>
    <name evidence="1" type="ORF">AVDCRST_MAG23-1804</name>
</gene>
<dbReference type="InterPro" id="IPR008183">
    <property type="entry name" value="Aldose_1/G6P_1-epimerase"/>
</dbReference>
<dbReference type="InterPro" id="IPR011013">
    <property type="entry name" value="Gal_mutarotase_sf_dom"/>
</dbReference>
<reference evidence="1" key="1">
    <citation type="submission" date="2020-02" db="EMBL/GenBank/DDBJ databases">
        <authorList>
            <person name="Meier V. D."/>
        </authorList>
    </citation>
    <scope>NUCLEOTIDE SEQUENCE</scope>
    <source>
        <strain evidence="1">AVDCRST_MAG23</strain>
    </source>
</reference>
<dbReference type="Gene3D" id="2.70.98.10">
    <property type="match status" value="1"/>
</dbReference>
<evidence type="ECO:0000313" key="1">
    <source>
        <dbReference type="EMBL" id="CAA9535437.1"/>
    </source>
</evidence>
<dbReference type="GO" id="GO:0016853">
    <property type="term" value="F:isomerase activity"/>
    <property type="evidence" value="ECO:0007669"/>
    <property type="project" value="InterPro"/>
</dbReference>
<dbReference type="SUPFAM" id="SSF74650">
    <property type="entry name" value="Galactose mutarotase-like"/>
    <property type="match status" value="1"/>
</dbReference>
<organism evidence="1">
    <name type="scientific">uncultured Sphingosinicella sp</name>
    <dbReference type="NCBI Taxonomy" id="478748"/>
    <lineage>
        <taxon>Bacteria</taxon>
        <taxon>Pseudomonadati</taxon>
        <taxon>Pseudomonadota</taxon>
        <taxon>Alphaproteobacteria</taxon>
        <taxon>Sphingomonadales</taxon>
        <taxon>Sphingosinicellaceae</taxon>
        <taxon>Sphingosinicella</taxon>
        <taxon>environmental samples</taxon>
    </lineage>
</organism>
<dbReference type="GO" id="GO:0030246">
    <property type="term" value="F:carbohydrate binding"/>
    <property type="evidence" value="ECO:0007669"/>
    <property type="project" value="InterPro"/>
</dbReference>
<dbReference type="AlphaFoldDB" id="A0A6J4U0Z4"/>
<proteinExistence type="predicted"/>
<name>A0A6J4U0Z4_9SPHN</name>
<dbReference type="InterPro" id="IPR014718">
    <property type="entry name" value="GH-type_carb-bd"/>
</dbReference>
<dbReference type="Pfam" id="PF01263">
    <property type="entry name" value="Aldose_epim"/>
    <property type="match status" value="1"/>
</dbReference>
<protein>
    <submittedName>
        <fullName evidence="1">Aldose epimerase family protein</fullName>
    </submittedName>
</protein>
<accession>A0A6J4U0Z4</accession>
<dbReference type="CDD" id="cd09021">
    <property type="entry name" value="Aldose_epim_Ec_YphB"/>
    <property type="match status" value="1"/>
</dbReference>
<dbReference type="GO" id="GO:0005975">
    <property type="term" value="P:carbohydrate metabolic process"/>
    <property type="evidence" value="ECO:0007669"/>
    <property type="project" value="InterPro"/>
</dbReference>
<sequence length="298" mass="32932">MIEKNEDQFVELRSGTLRAELAPRLGGSVARLNYVAEGGSIPVLRGPEGVPRTVLETGSFPLVPYSNRIRSGRFFFRGRDVIIAPNMAGDPSPLHGQGWLAPWEILSASESSAELAFRHDAGEWPWSYEARQLFELSDTALDIRLSCRNVSDDPMPCGLGQHPYFHCTPETRLDTEVEGAWTIDENVLPVERVPATGRYDLRNRLVYGQDIDHGFDGWRGRAVMRTPGLPFAIEMSSPDATCFQLYSPPQGGIYVAEPVSHTNAALNAPEAEWGRLGLRVLKPGEEMVLHARIAVLPA</sequence>